<evidence type="ECO:0000313" key="8">
    <source>
        <dbReference type="Proteomes" id="UP000810171"/>
    </source>
</evidence>
<evidence type="ECO:0000256" key="3">
    <source>
        <dbReference type="ARBA" id="ARBA00022989"/>
    </source>
</evidence>
<evidence type="ECO:0000256" key="5">
    <source>
        <dbReference type="SAM" id="Phobius"/>
    </source>
</evidence>
<feature type="transmembrane region" description="Helical" evidence="5">
    <location>
        <begin position="36"/>
        <end position="56"/>
    </location>
</feature>
<protein>
    <submittedName>
        <fullName evidence="7">NnrU family protein</fullName>
    </submittedName>
</protein>
<organism evidence="7 8">
    <name type="scientific">Marinobacterium alkalitolerans</name>
    <dbReference type="NCBI Taxonomy" id="1542925"/>
    <lineage>
        <taxon>Bacteria</taxon>
        <taxon>Pseudomonadati</taxon>
        <taxon>Pseudomonadota</taxon>
        <taxon>Gammaproteobacteria</taxon>
        <taxon>Oceanospirillales</taxon>
        <taxon>Oceanospirillaceae</taxon>
        <taxon>Marinobacterium</taxon>
    </lineage>
</organism>
<proteinExistence type="predicted"/>
<keyword evidence="8" id="KW-1185">Reference proteome</keyword>
<evidence type="ECO:0000256" key="2">
    <source>
        <dbReference type="ARBA" id="ARBA00022692"/>
    </source>
</evidence>
<evidence type="ECO:0000313" key="7">
    <source>
        <dbReference type="EMBL" id="MBP0050171.1"/>
    </source>
</evidence>
<accession>A0ABS3ZEQ9</accession>
<dbReference type="Proteomes" id="UP000810171">
    <property type="component" value="Unassembled WGS sequence"/>
</dbReference>
<evidence type="ECO:0000259" key="6">
    <source>
        <dbReference type="Pfam" id="PF07298"/>
    </source>
</evidence>
<keyword evidence="2 5" id="KW-0812">Transmembrane</keyword>
<gene>
    <name evidence="7" type="ORF">H9C73_15715</name>
</gene>
<dbReference type="EMBL" id="JACVEW010000039">
    <property type="protein sequence ID" value="MBP0050171.1"/>
    <property type="molecule type" value="Genomic_DNA"/>
</dbReference>
<comment type="subcellular location">
    <subcellularLocation>
        <location evidence="1">Membrane</location>
        <topology evidence="1">Multi-pass membrane protein</topology>
    </subcellularLocation>
</comment>
<feature type="transmembrane region" description="Helical" evidence="5">
    <location>
        <begin position="164"/>
        <end position="186"/>
    </location>
</feature>
<dbReference type="InterPro" id="IPR009915">
    <property type="entry name" value="NnrU_dom"/>
</dbReference>
<comment type="caution">
    <text evidence="7">The sequence shown here is derived from an EMBL/GenBank/DDBJ whole genome shotgun (WGS) entry which is preliminary data.</text>
</comment>
<evidence type="ECO:0000256" key="4">
    <source>
        <dbReference type="ARBA" id="ARBA00023136"/>
    </source>
</evidence>
<keyword evidence="3 5" id="KW-1133">Transmembrane helix</keyword>
<sequence>MAILILGLVLFLGMHSTRIFAPGVRANAVRSMGLIPWKGVYTLVSLVGFVLIIWGYGEARYNPTWVWVSPGWTRHLSALLLIPAFVLLVAAYIPGTHMKAKLSHPMALATKIWAFAHLLSNGTLADILLFGGFLVWSILYYAIARRRDRAEGVTYQAVSVQRDVIAAIIGLVLYGAFAAVLHEWLIGVRPFG</sequence>
<feature type="domain" description="NnrU" evidence="6">
    <location>
        <begin position="3"/>
        <end position="190"/>
    </location>
</feature>
<feature type="transmembrane region" description="Helical" evidence="5">
    <location>
        <begin position="76"/>
        <end position="94"/>
    </location>
</feature>
<reference evidence="7 8" key="1">
    <citation type="submission" date="2020-09" db="EMBL/GenBank/DDBJ databases">
        <authorList>
            <person name="Tanuku N.R.S."/>
        </authorList>
    </citation>
    <scope>NUCLEOTIDE SEQUENCE [LARGE SCALE GENOMIC DNA]</scope>
    <source>
        <strain evidence="7 8">AK62</strain>
    </source>
</reference>
<name>A0ABS3ZEQ9_9GAMM</name>
<keyword evidence="4 5" id="KW-0472">Membrane</keyword>
<dbReference type="Pfam" id="PF07298">
    <property type="entry name" value="NnrU"/>
    <property type="match status" value="1"/>
</dbReference>
<dbReference type="RefSeq" id="WP_209288851.1">
    <property type="nucleotide sequence ID" value="NZ_JACVEW010000039.1"/>
</dbReference>
<evidence type="ECO:0000256" key="1">
    <source>
        <dbReference type="ARBA" id="ARBA00004141"/>
    </source>
</evidence>
<feature type="transmembrane region" description="Helical" evidence="5">
    <location>
        <begin position="114"/>
        <end position="143"/>
    </location>
</feature>